<evidence type="ECO:0000313" key="2">
    <source>
        <dbReference type="Proteomes" id="UP000470876"/>
    </source>
</evidence>
<protein>
    <recommendedName>
        <fullName evidence="3">Capsid maturation protease</fullName>
    </recommendedName>
</protein>
<dbReference type="EMBL" id="JAAGUX010000002">
    <property type="protein sequence ID" value="NEW54432.1"/>
    <property type="molecule type" value="Genomic_DNA"/>
</dbReference>
<dbReference type="Proteomes" id="UP000470876">
    <property type="component" value="Unassembled WGS sequence"/>
</dbReference>
<evidence type="ECO:0008006" key="3">
    <source>
        <dbReference type="Google" id="ProtNLM"/>
    </source>
</evidence>
<comment type="caution">
    <text evidence="1">The sequence shown here is derived from an EMBL/GenBank/DDBJ whole genome shotgun (WGS) entry which is preliminary data.</text>
</comment>
<accession>A0ABX0CEI0</accession>
<sequence>MLPQTSAEHYAEQQRINVLTLAELRRLWGRGAPNDFDIWFNRNIELIIGVLELAQTRAVTGADEYVAAVLEELGTSVDADVQISTDPLIGVASDGRALDGLMYGTVLTAKQQVAQGAAPAEAWASAGAQALMLCHTQIADAARAAVGLGITARRGIGYVRMVSQPACSRCVLLAGRFYRKAGFARHPNCDCRHIPAREDSADDLTTEPRRYFNSLTEEQQNRAFTVAGAQAIRSGADIGQVVNARRGMEVAGGVAQRRNVYGRQLLTTTEGVTRRGIAGRRIRERGRDPRTTPRLMPEAIYEIGEDRDHILRLLRLNSFIL</sequence>
<reference evidence="1 2" key="1">
    <citation type="submission" date="2020-01" db="EMBL/GenBank/DDBJ databases">
        <title>Genetics and antimicrobial susceptibilities of Nocardia species isolated from the soil; a comparison with species isolated from humans.</title>
        <authorList>
            <person name="Carrasco G."/>
            <person name="Monzon S."/>
            <person name="Sansegundo M."/>
            <person name="Garcia E."/>
            <person name="Garrido N."/>
            <person name="Medina M.J."/>
            <person name="Villalon P."/>
            <person name="Ramirez-Arocha A.C."/>
            <person name="Jimenez P."/>
            <person name="Cuesta I."/>
            <person name="Valdezate S."/>
        </authorList>
    </citation>
    <scope>NUCLEOTIDE SEQUENCE [LARGE SCALE GENOMIC DNA]</scope>
    <source>
        <strain evidence="1 2">CNM20110649</strain>
    </source>
</reference>
<evidence type="ECO:0000313" key="1">
    <source>
        <dbReference type="EMBL" id="NEW54432.1"/>
    </source>
</evidence>
<organism evidence="1 2">
    <name type="scientific">Nocardia cyriacigeorgica</name>
    <dbReference type="NCBI Taxonomy" id="135487"/>
    <lineage>
        <taxon>Bacteria</taxon>
        <taxon>Bacillati</taxon>
        <taxon>Actinomycetota</taxon>
        <taxon>Actinomycetes</taxon>
        <taxon>Mycobacteriales</taxon>
        <taxon>Nocardiaceae</taxon>
        <taxon>Nocardia</taxon>
    </lineage>
</organism>
<keyword evidence="2" id="KW-1185">Reference proteome</keyword>
<gene>
    <name evidence="1" type="ORF">GV794_01965</name>
</gene>
<proteinExistence type="predicted"/>
<dbReference type="InterPro" id="IPR057369">
    <property type="entry name" value="VG15"/>
</dbReference>
<dbReference type="Pfam" id="PF25310">
    <property type="entry name" value="VG15"/>
    <property type="match status" value="1"/>
</dbReference>
<dbReference type="RefSeq" id="WP_163824367.1">
    <property type="nucleotide sequence ID" value="NZ_JAAGUX010000002.1"/>
</dbReference>
<name>A0ABX0CEI0_9NOCA</name>